<dbReference type="SUPFAM" id="SSF46600">
    <property type="entry name" value="C-terminal UvrC-binding domain of UvrB"/>
    <property type="match status" value="1"/>
</dbReference>
<evidence type="ECO:0000313" key="20">
    <source>
        <dbReference type="Proteomes" id="UP000749040"/>
    </source>
</evidence>
<keyword evidence="14" id="KW-0175">Coiled coil</keyword>
<dbReference type="InterPro" id="IPR036876">
    <property type="entry name" value="UVR_dom_sf"/>
</dbReference>
<dbReference type="InterPro" id="IPR024759">
    <property type="entry name" value="UvrB_YAD/RRR_dom"/>
</dbReference>
<keyword evidence="4 12" id="KW-0547">Nucleotide-binding</keyword>
<feature type="domain" description="Helicase ATP-binding" evidence="17">
    <location>
        <begin position="35"/>
        <end position="198"/>
    </location>
</feature>
<evidence type="ECO:0000256" key="3">
    <source>
        <dbReference type="ARBA" id="ARBA00022490"/>
    </source>
</evidence>
<comment type="domain">
    <text evidence="12">The beta-hairpin motif is involved in DNA binding.</text>
</comment>
<dbReference type="InterPro" id="IPR001650">
    <property type="entry name" value="Helicase_C-like"/>
</dbReference>
<dbReference type="Pfam" id="PF00271">
    <property type="entry name" value="Helicase_C"/>
    <property type="match status" value="1"/>
</dbReference>
<dbReference type="NCBIfam" id="TIGR00631">
    <property type="entry name" value="uvrb"/>
    <property type="match status" value="1"/>
</dbReference>
<gene>
    <name evidence="12 19" type="primary">uvrB</name>
    <name evidence="19" type="ORF">ITX44_13725</name>
</gene>
<evidence type="ECO:0000256" key="7">
    <source>
        <dbReference type="ARBA" id="ARBA00022840"/>
    </source>
</evidence>
<evidence type="ECO:0000256" key="11">
    <source>
        <dbReference type="ARBA" id="ARBA00029504"/>
    </source>
</evidence>
<dbReference type="PROSITE" id="PS51194">
    <property type="entry name" value="HELICASE_CTER"/>
    <property type="match status" value="1"/>
</dbReference>
<dbReference type="InterPro" id="IPR041471">
    <property type="entry name" value="UvrB_inter"/>
</dbReference>
<dbReference type="CDD" id="cd17916">
    <property type="entry name" value="DEXHc_UvrB"/>
    <property type="match status" value="1"/>
</dbReference>
<keyword evidence="3 12" id="KW-0963">Cytoplasm</keyword>
<keyword evidence="7 12" id="KW-0067">ATP-binding</keyword>
<dbReference type="Pfam" id="PF12344">
    <property type="entry name" value="UvrB"/>
    <property type="match status" value="1"/>
</dbReference>
<dbReference type="InterPro" id="IPR001943">
    <property type="entry name" value="UVR_dom"/>
</dbReference>
<evidence type="ECO:0000313" key="19">
    <source>
        <dbReference type="EMBL" id="MBM9505591.1"/>
    </source>
</evidence>
<evidence type="ECO:0000256" key="15">
    <source>
        <dbReference type="SAM" id="MobiDB-lite"/>
    </source>
</evidence>
<protein>
    <recommendedName>
        <fullName evidence="11 12">UvrABC system protein B</fullName>
        <shortName evidence="12">Protein UvrB</shortName>
    </recommendedName>
    <alternativeName>
        <fullName evidence="12">Excinuclease ABC subunit B</fullName>
    </alternativeName>
</protein>
<dbReference type="PANTHER" id="PTHR24029">
    <property type="entry name" value="UVRABC SYSTEM PROTEIN B"/>
    <property type="match status" value="1"/>
</dbReference>
<dbReference type="SMART" id="SM00490">
    <property type="entry name" value="HELICc"/>
    <property type="match status" value="1"/>
</dbReference>
<keyword evidence="6 12" id="KW-0228">DNA excision</keyword>
<comment type="subcellular location">
    <subcellularLocation>
        <location evidence="1 12 13">Cytoplasm</location>
    </subcellularLocation>
</comment>
<dbReference type="Gene3D" id="3.40.50.300">
    <property type="entry name" value="P-loop containing nucleotide triphosphate hydrolases"/>
    <property type="match status" value="3"/>
</dbReference>
<feature type="binding site" evidence="12">
    <location>
        <begin position="48"/>
        <end position="55"/>
    </location>
    <ligand>
        <name>ATP</name>
        <dbReference type="ChEBI" id="CHEBI:30616"/>
    </ligand>
</feature>
<keyword evidence="20" id="KW-1185">Reference proteome</keyword>
<dbReference type="CDD" id="cd18790">
    <property type="entry name" value="SF2_C_UvrB"/>
    <property type="match status" value="1"/>
</dbReference>
<keyword evidence="12 13" id="KW-0742">SOS response</keyword>
<dbReference type="InterPro" id="IPR014001">
    <property type="entry name" value="Helicase_ATP-bd"/>
</dbReference>
<reference evidence="19 20" key="1">
    <citation type="submission" date="2021-01" db="EMBL/GenBank/DDBJ databases">
        <title>Streptomyces acididurans sp. nov., isolated from a peat swamp forest soil.</title>
        <authorList>
            <person name="Chantavorakit T."/>
            <person name="Duangmal K."/>
        </authorList>
    </citation>
    <scope>NUCLEOTIDE SEQUENCE [LARGE SCALE GENOMIC DNA]</scope>
    <source>
        <strain evidence="19 20">KK5PA1</strain>
    </source>
</reference>
<dbReference type="PANTHER" id="PTHR24029:SF0">
    <property type="entry name" value="UVRABC SYSTEM PROTEIN B"/>
    <property type="match status" value="1"/>
</dbReference>
<feature type="short sequence motif" description="Beta-hairpin" evidence="12">
    <location>
        <begin position="101"/>
        <end position="124"/>
    </location>
</feature>
<dbReference type="EMBL" id="JADKYB010000006">
    <property type="protein sequence ID" value="MBM9505591.1"/>
    <property type="molecule type" value="Genomic_DNA"/>
</dbReference>
<evidence type="ECO:0000256" key="4">
    <source>
        <dbReference type="ARBA" id="ARBA00022741"/>
    </source>
</evidence>
<keyword evidence="5 12" id="KW-0227">DNA damage</keyword>
<evidence type="ECO:0000259" key="17">
    <source>
        <dbReference type="PROSITE" id="PS51192"/>
    </source>
</evidence>
<dbReference type="HAMAP" id="MF_00204">
    <property type="entry name" value="UvrB"/>
    <property type="match status" value="1"/>
</dbReference>
<evidence type="ECO:0000256" key="1">
    <source>
        <dbReference type="ARBA" id="ARBA00004496"/>
    </source>
</evidence>
<dbReference type="Proteomes" id="UP000749040">
    <property type="component" value="Unassembled WGS sequence"/>
</dbReference>
<comment type="function">
    <text evidence="12">The UvrABC repair system catalyzes the recognition and processing of DNA lesions. A damage recognition complex composed of 2 UvrA and 2 UvrB subunits scans DNA for abnormalities. Upon binding of the UvrA(2)B(2) complex to a putative damaged site, the DNA wraps around one UvrB monomer. DNA wrap is dependent on ATP binding by UvrB and probably causes local melting of the DNA helix, facilitating insertion of UvrB beta-hairpin between the DNA strands. Then UvrB probes one DNA strand for the presence of a lesion. If a lesion is found the UvrA subunits dissociate and the UvrB-DNA preincision complex is formed. This complex is subsequently bound by UvrC and the second UvrB is released. If no lesion is found, the DNA wraps around the other UvrB subunit that will check the other stand for damage.</text>
</comment>
<evidence type="ECO:0000256" key="8">
    <source>
        <dbReference type="ARBA" id="ARBA00022881"/>
    </source>
</evidence>
<comment type="caution">
    <text evidence="19">The sequence shown here is derived from an EMBL/GenBank/DDBJ whole genome shotgun (WGS) entry which is preliminary data.</text>
</comment>
<dbReference type="InterPro" id="IPR006935">
    <property type="entry name" value="Helicase/UvrB_N"/>
</dbReference>
<keyword evidence="9 12" id="KW-0234">DNA repair</keyword>
<feature type="domain" description="UVR" evidence="16">
    <location>
        <begin position="653"/>
        <end position="688"/>
    </location>
</feature>
<proteinExistence type="inferred from homology"/>
<dbReference type="Pfam" id="PF17757">
    <property type="entry name" value="UvrB_inter"/>
    <property type="match status" value="1"/>
</dbReference>
<evidence type="ECO:0000259" key="16">
    <source>
        <dbReference type="PROSITE" id="PS50151"/>
    </source>
</evidence>
<dbReference type="NCBIfam" id="NF003673">
    <property type="entry name" value="PRK05298.1"/>
    <property type="match status" value="1"/>
</dbReference>
<sequence length="698" mass="78466">MRPVSDIERTVAPFEVVSPFRPSGDQPTAIDDLEKRIRAGEQDVVLLGATGTGKSATTAWMIERLQRPTLVMAPNKTLAAQLANEFRELLPNNAVEYFVSYYDYYQPEAYVPQTDTYIEKDSSINEEVERLRHSTTNSLLTRRDVVVVASVSCIYGLGTPQEYVDRMVRLRVGDVIDRDALLRKFVDIQYTRNDLAFTRGTFRVRGDTVEIFPVYEELAVRIEMFGDEIEALYTLHPLTGEVITEDQQVYVFPASHYVAGPERMERAIAGIEKELEEQLPLLEKQGKLLEAQRLRMRTTYDIEMMRQIGTCSGIENYSRHIDGRGPGTAPDTLIDYFPEDFLLVIDESHVTVPQIGAMYEGDASRKRTLVEHGFRLPSAMDNRPLKWEEFLKRVGQTVYLSATPGPYELSRGDGVVEQIIRPTGLIDPEVVVKPTEGQIDDLVHEIRLRAERDERVLVTTLTKKMAEDLTDYLLELGIQVRYLHSDIDTLRRVELLKELRSGEFDVLVGINLLREGLDLPEVSLVAILDADKEGFLRSGTSLIQTIGRAARNVSGQVHMYADRITAAMEKAIDETNRRREKQMAYNTANGIDPQPLRKRIAGIADDIVREQADTEELLGSGRQRSRGKAPVPGLSGKAGEKRAAASLPAAELADTIADLTEQMQAAAGELKFELAARLRDEVSELKKELRQMREAGVA</sequence>
<keyword evidence="8 12" id="KW-0267">Excision nuclease</keyword>
<evidence type="ECO:0000259" key="18">
    <source>
        <dbReference type="PROSITE" id="PS51194"/>
    </source>
</evidence>
<dbReference type="Pfam" id="PF02151">
    <property type="entry name" value="UVR"/>
    <property type="match status" value="1"/>
</dbReference>
<evidence type="ECO:0000256" key="13">
    <source>
        <dbReference type="RuleBase" id="RU003587"/>
    </source>
</evidence>
<dbReference type="PROSITE" id="PS51192">
    <property type="entry name" value="HELICASE_ATP_BIND_1"/>
    <property type="match status" value="1"/>
</dbReference>
<dbReference type="InterPro" id="IPR004807">
    <property type="entry name" value="UvrB"/>
</dbReference>
<evidence type="ECO:0000256" key="5">
    <source>
        <dbReference type="ARBA" id="ARBA00022763"/>
    </source>
</evidence>
<name>A0ABS2TRI4_9ACTN</name>
<dbReference type="Pfam" id="PF04851">
    <property type="entry name" value="ResIII"/>
    <property type="match status" value="1"/>
</dbReference>
<dbReference type="Gene3D" id="4.10.860.10">
    <property type="entry name" value="UVR domain"/>
    <property type="match status" value="1"/>
</dbReference>
<comment type="similarity">
    <text evidence="2 12 13">Belongs to the UvrB family.</text>
</comment>
<evidence type="ECO:0000256" key="9">
    <source>
        <dbReference type="ARBA" id="ARBA00023204"/>
    </source>
</evidence>
<dbReference type="PROSITE" id="PS50151">
    <property type="entry name" value="UVR"/>
    <property type="match status" value="1"/>
</dbReference>
<accession>A0ABS2TRI4</accession>
<evidence type="ECO:0000256" key="2">
    <source>
        <dbReference type="ARBA" id="ARBA00008533"/>
    </source>
</evidence>
<feature type="region of interest" description="Disordered" evidence="15">
    <location>
        <begin position="615"/>
        <end position="642"/>
    </location>
</feature>
<evidence type="ECO:0000256" key="12">
    <source>
        <dbReference type="HAMAP-Rule" id="MF_00204"/>
    </source>
</evidence>
<feature type="coiled-coil region" evidence="14">
    <location>
        <begin position="649"/>
        <end position="695"/>
    </location>
</feature>
<dbReference type="SMART" id="SM00487">
    <property type="entry name" value="DEXDc"/>
    <property type="match status" value="1"/>
</dbReference>
<comment type="subunit">
    <text evidence="10 12 13">Forms a heterotetramer with UvrA during the search for lesions. Interacts with UvrC in an incision complex.</text>
</comment>
<feature type="domain" description="Helicase C-terminal" evidence="18">
    <location>
        <begin position="438"/>
        <end position="600"/>
    </location>
</feature>
<dbReference type="SUPFAM" id="SSF52540">
    <property type="entry name" value="P-loop containing nucleoside triphosphate hydrolases"/>
    <property type="match status" value="2"/>
</dbReference>
<organism evidence="19 20">
    <name type="scientific">Actinacidiphila acididurans</name>
    <dbReference type="NCBI Taxonomy" id="2784346"/>
    <lineage>
        <taxon>Bacteria</taxon>
        <taxon>Bacillati</taxon>
        <taxon>Actinomycetota</taxon>
        <taxon>Actinomycetes</taxon>
        <taxon>Kitasatosporales</taxon>
        <taxon>Streptomycetaceae</taxon>
        <taxon>Actinacidiphila</taxon>
    </lineage>
</organism>
<evidence type="ECO:0000256" key="14">
    <source>
        <dbReference type="SAM" id="Coils"/>
    </source>
</evidence>
<evidence type="ECO:0000256" key="6">
    <source>
        <dbReference type="ARBA" id="ARBA00022769"/>
    </source>
</evidence>
<dbReference type="InterPro" id="IPR027417">
    <property type="entry name" value="P-loop_NTPase"/>
</dbReference>
<dbReference type="RefSeq" id="WP_205357437.1">
    <property type="nucleotide sequence ID" value="NZ_JADKYB010000006.1"/>
</dbReference>
<evidence type="ECO:0000256" key="10">
    <source>
        <dbReference type="ARBA" id="ARBA00026033"/>
    </source>
</evidence>